<comment type="caution">
    <text evidence="1">The sequence shown here is derived from an EMBL/GenBank/DDBJ whole genome shotgun (WGS) entry which is preliminary data.</text>
</comment>
<reference evidence="1 2" key="2">
    <citation type="journal article" date="2014" name="PLoS ONE">
        <title>Evolution of mitochondria reconstructed from the energy metabolism of living bacteria.</title>
        <authorList>
            <person name="Degli Esposti M."/>
            <person name="Chouaia B."/>
            <person name="Comandatore F."/>
            <person name="Crotti E."/>
            <person name="Sassera D."/>
            <person name="Lievens P.M."/>
            <person name="Daffonchio D."/>
            <person name="Bandi C."/>
        </authorList>
    </citation>
    <scope>NUCLEOTIDE SEQUENCE [LARGE SCALE GENOMIC DNA]</scope>
    <source>
        <strain evidence="2">AM169</strain>
    </source>
</reference>
<proteinExistence type="predicted"/>
<dbReference type="AlphaFoldDB" id="A0A7U7G514"/>
<evidence type="ECO:0000313" key="2">
    <source>
        <dbReference type="Proteomes" id="UP000027590"/>
    </source>
</evidence>
<sequence length="241" mass="26411">MNRTHAAHRTILPDKVEASPMWQGRTDCATPGPWAHPCREGILAHWQDKTIGGICTPAHTSCRGPPDPDQRPVPPWGDVLHRHAVLNTPANPVGMIHFNPPPRPQAPHDRHMPIRNTGACPEHQHTPRLWPVATLVMAPGFPPPAGSPPPQVDPTHLPRIRRTLHRPMVGSDRAACSESEADTQGQHLLPAVPHLPSLHDSPAFLHGPPHALPILARHQPNRTLRLNLVPAQRNITGTGIR</sequence>
<name>A0A7U7G514_9PROT</name>
<reference evidence="1 2" key="1">
    <citation type="journal article" date="2014" name="Genome Biol. Evol.">
        <title>Acetic acid bacteria genomes reveal functional traits for adaptation to life in insect guts.</title>
        <authorList>
            <person name="Chouaia B."/>
            <person name="Gaiarsa S."/>
            <person name="Crotti E."/>
            <person name="Comandatore F."/>
            <person name="Degli Esposti M."/>
            <person name="Ricci I."/>
            <person name="Alma A."/>
            <person name="Favia G."/>
            <person name="Bandi C."/>
            <person name="Daffonchio D."/>
        </authorList>
    </citation>
    <scope>NUCLEOTIDE SEQUENCE [LARGE SCALE GENOMIC DNA]</scope>
    <source>
        <strain evidence="2">AM169</strain>
    </source>
</reference>
<dbReference type="EMBL" id="CBLY010000004">
    <property type="protein sequence ID" value="CDG33281.1"/>
    <property type="molecule type" value="Genomic_DNA"/>
</dbReference>
<protein>
    <submittedName>
        <fullName evidence="1">Uncharacterized protein</fullName>
    </submittedName>
</protein>
<dbReference type="Proteomes" id="UP000027590">
    <property type="component" value="Unassembled WGS sequence"/>
</dbReference>
<gene>
    <name evidence="1" type="ORF">SACS_0543</name>
</gene>
<organism evidence="1 2">
    <name type="scientific">Parasaccharibacter apium</name>
    <dbReference type="NCBI Taxonomy" id="1510841"/>
    <lineage>
        <taxon>Bacteria</taxon>
        <taxon>Pseudomonadati</taxon>
        <taxon>Pseudomonadota</taxon>
        <taxon>Alphaproteobacteria</taxon>
        <taxon>Acetobacterales</taxon>
        <taxon>Acetobacteraceae</taxon>
        <taxon>Parasaccharibacter</taxon>
    </lineage>
</organism>
<accession>A0A7U7G514</accession>
<evidence type="ECO:0000313" key="1">
    <source>
        <dbReference type="EMBL" id="CDG33281.1"/>
    </source>
</evidence>